<evidence type="ECO:0000313" key="1">
    <source>
        <dbReference type="EMBL" id="QAY32827.1"/>
    </source>
</evidence>
<dbReference type="AlphaFoldDB" id="A0A4P6DUC0"/>
<dbReference type="RefSeq" id="WP_129237277.1">
    <property type="nucleotide sequence ID" value="NZ_CP035464.1"/>
</dbReference>
<gene>
    <name evidence="1" type="ORF">ESN35_04915</name>
</gene>
<reference evidence="1 2" key="1">
    <citation type="submission" date="2019-01" db="EMBL/GenBank/DDBJ databases">
        <title>Complete genome sequence of Bifidobacterium gallinarum CACC 514.</title>
        <authorList>
            <person name="Jung M."/>
        </authorList>
    </citation>
    <scope>NUCLEOTIDE SEQUENCE [LARGE SCALE GENOMIC DNA]</scope>
    <source>
        <strain evidence="1 2">CACC 514</strain>
    </source>
</reference>
<dbReference type="KEGG" id="bgx:ESN35_04915"/>
<dbReference type="Proteomes" id="UP000293589">
    <property type="component" value="Chromosome"/>
</dbReference>
<evidence type="ECO:0000313" key="2">
    <source>
        <dbReference type="Proteomes" id="UP000293589"/>
    </source>
</evidence>
<accession>A0A4P6DUC0</accession>
<protein>
    <submittedName>
        <fullName evidence="1">Uncharacterized protein</fullName>
    </submittedName>
</protein>
<name>A0A4P6DUC0_9BIFI</name>
<sequence length="122" mass="13949">MNPELLVKQWLEQDENLSRWPVSFDVPAESTASNPIRCITVELVGDTVDRFTRSPLIAVQVWAETRWMASETANRIVLPRLKRICELSMVADIDITGMSHMPMPDGRPRYQILIQPTIQTSQ</sequence>
<proteinExistence type="predicted"/>
<dbReference type="EMBL" id="CP035464">
    <property type="protein sequence ID" value="QAY32827.1"/>
    <property type="molecule type" value="Genomic_DNA"/>
</dbReference>
<organism evidence="1 2">
    <name type="scientific">Bifidobacterium pullorum subsp. gallinarum</name>
    <dbReference type="NCBI Taxonomy" id="78344"/>
    <lineage>
        <taxon>Bacteria</taxon>
        <taxon>Bacillati</taxon>
        <taxon>Actinomycetota</taxon>
        <taxon>Actinomycetes</taxon>
        <taxon>Bifidobacteriales</taxon>
        <taxon>Bifidobacteriaceae</taxon>
        <taxon>Bifidobacterium</taxon>
    </lineage>
</organism>